<name>A0A0E9WG19_ANGAN</name>
<dbReference type="EMBL" id="GBXM01019248">
    <property type="protein sequence ID" value="JAH89329.1"/>
    <property type="molecule type" value="Transcribed_RNA"/>
</dbReference>
<organism evidence="1">
    <name type="scientific">Anguilla anguilla</name>
    <name type="common">European freshwater eel</name>
    <name type="synonym">Muraena anguilla</name>
    <dbReference type="NCBI Taxonomy" id="7936"/>
    <lineage>
        <taxon>Eukaryota</taxon>
        <taxon>Metazoa</taxon>
        <taxon>Chordata</taxon>
        <taxon>Craniata</taxon>
        <taxon>Vertebrata</taxon>
        <taxon>Euteleostomi</taxon>
        <taxon>Actinopterygii</taxon>
        <taxon>Neopterygii</taxon>
        <taxon>Teleostei</taxon>
        <taxon>Anguilliformes</taxon>
        <taxon>Anguillidae</taxon>
        <taxon>Anguilla</taxon>
    </lineage>
</organism>
<reference evidence="1" key="1">
    <citation type="submission" date="2014-11" db="EMBL/GenBank/DDBJ databases">
        <authorList>
            <person name="Amaro Gonzalez C."/>
        </authorList>
    </citation>
    <scope>NUCLEOTIDE SEQUENCE</scope>
</reference>
<dbReference type="AlphaFoldDB" id="A0A0E9WG19"/>
<protein>
    <submittedName>
        <fullName evidence="1">Uncharacterized protein</fullName>
    </submittedName>
</protein>
<sequence>MQKKTKNHSTTIRKLVGLCDFSLIRVMWTFTVLQSLN</sequence>
<evidence type="ECO:0000313" key="1">
    <source>
        <dbReference type="EMBL" id="JAH89329.1"/>
    </source>
</evidence>
<accession>A0A0E9WG19</accession>
<proteinExistence type="predicted"/>
<reference evidence="1" key="2">
    <citation type="journal article" date="2015" name="Fish Shellfish Immunol.">
        <title>Early steps in the European eel (Anguilla anguilla)-Vibrio vulnificus interaction in the gills: Role of the RtxA13 toxin.</title>
        <authorList>
            <person name="Callol A."/>
            <person name="Pajuelo D."/>
            <person name="Ebbesson L."/>
            <person name="Teles M."/>
            <person name="MacKenzie S."/>
            <person name="Amaro C."/>
        </authorList>
    </citation>
    <scope>NUCLEOTIDE SEQUENCE</scope>
</reference>